<proteinExistence type="predicted"/>
<dbReference type="EnsemblMetazoa" id="Aqu2.1.32367_001">
    <property type="protein sequence ID" value="Aqu2.1.32367_001"/>
    <property type="gene ID" value="Aqu2.1.32367"/>
</dbReference>
<dbReference type="AlphaFoldDB" id="A0A1X7UYC2"/>
<organism evidence="1">
    <name type="scientific">Amphimedon queenslandica</name>
    <name type="common">Sponge</name>
    <dbReference type="NCBI Taxonomy" id="400682"/>
    <lineage>
        <taxon>Eukaryota</taxon>
        <taxon>Metazoa</taxon>
        <taxon>Porifera</taxon>
        <taxon>Demospongiae</taxon>
        <taxon>Heteroscleromorpha</taxon>
        <taxon>Haplosclerida</taxon>
        <taxon>Niphatidae</taxon>
        <taxon>Amphimedon</taxon>
    </lineage>
</organism>
<dbReference type="InParanoid" id="A0A1X7UYC2"/>
<sequence length="70" mass="8329">KEMELMNQVLIMTQHIMTMNKVLKIAEQNHMTLTQRKDTNYCIKDCDNNKLGQVTNYCLYSVNEAFWLLE</sequence>
<protein>
    <submittedName>
        <fullName evidence="1">Uncharacterized protein</fullName>
    </submittedName>
</protein>
<evidence type="ECO:0000313" key="1">
    <source>
        <dbReference type="EnsemblMetazoa" id="Aqu2.1.32367_001"/>
    </source>
</evidence>
<name>A0A1X7UYC2_AMPQE</name>
<accession>A0A1X7UYC2</accession>
<reference evidence="1" key="1">
    <citation type="submission" date="2017-05" db="UniProtKB">
        <authorList>
            <consortium name="EnsemblMetazoa"/>
        </authorList>
    </citation>
    <scope>IDENTIFICATION</scope>
</reference>